<organism evidence="1 2">
    <name type="scientific">Microdochium trichocladiopsis</name>
    <dbReference type="NCBI Taxonomy" id="1682393"/>
    <lineage>
        <taxon>Eukaryota</taxon>
        <taxon>Fungi</taxon>
        <taxon>Dikarya</taxon>
        <taxon>Ascomycota</taxon>
        <taxon>Pezizomycotina</taxon>
        <taxon>Sordariomycetes</taxon>
        <taxon>Xylariomycetidae</taxon>
        <taxon>Xylariales</taxon>
        <taxon>Microdochiaceae</taxon>
        <taxon>Microdochium</taxon>
    </lineage>
</organism>
<evidence type="ECO:0000313" key="2">
    <source>
        <dbReference type="Proteomes" id="UP000756346"/>
    </source>
</evidence>
<dbReference type="AlphaFoldDB" id="A0A9P8XSN4"/>
<dbReference type="EMBL" id="JAGTJQ010000013">
    <property type="protein sequence ID" value="KAH7014531.1"/>
    <property type="molecule type" value="Genomic_DNA"/>
</dbReference>
<accession>A0A9P8XSN4</accession>
<name>A0A9P8XSN4_9PEZI</name>
<proteinExistence type="predicted"/>
<comment type="caution">
    <text evidence="1">The sequence shown here is derived from an EMBL/GenBank/DDBJ whole genome shotgun (WGS) entry which is preliminary data.</text>
</comment>
<dbReference type="OrthoDB" id="5145874at2759"/>
<sequence length="374" mass="42695">MAQISAPPTVAIPYTPPILRLPPELRAQVWDIFYSSVSPPWIRYLDGEGGHVVTNHSINLAPTYACKQFREEAWPAIWRHLVLHLSREATGPYQHGRLPDPQQRQHIRRVVWYMACFDYDRELAIWGLPTRPVKLHRFPRLREFVIAQADEVHVLWPLATAQSAASDPDLAPPVVWPALDTYTAVEKAASWYRGISGVERTAYLLALRQCSADALIATVARHGKGGWLSRLVDPVAFPAPIEFEDPLTGDEWDMDDQYDLAVYDPDLEDGLVVRPGETREDAEKRELGELRAMASSVEILLEVEVYVVGNMKYYDRYEVAETLVEEPIIIVVDVRQRKIVEARQLSPDEHQYRVKHRQSPCYNFVTLLSTHIAT</sequence>
<dbReference type="Proteomes" id="UP000756346">
    <property type="component" value="Unassembled WGS sequence"/>
</dbReference>
<dbReference type="GeneID" id="70189324"/>
<evidence type="ECO:0000313" key="1">
    <source>
        <dbReference type="EMBL" id="KAH7014531.1"/>
    </source>
</evidence>
<reference evidence="1" key="1">
    <citation type="journal article" date="2021" name="Nat. Commun.">
        <title>Genetic determinants of endophytism in the Arabidopsis root mycobiome.</title>
        <authorList>
            <person name="Mesny F."/>
            <person name="Miyauchi S."/>
            <person name="Thiergart T."/>
            <person name="Pickel B."/>
            <person name="Atanasova L."/>
            <person name="Karlsson M."/>
            <person name="Huettel B."/>
            <person name="Barry K.W."/>
            <person name="Haridas S."/>
            <person name="Chen C."/>
            <person name="Bauer D."/>
            <person name="Andreopoulos W."/>
            <person name="Pangilinan J."/>
            <person name="LaButti K."/>
            <person name="Riley R."/>
            <person name="Lipzen A."/>
            <person name="Clum A."/>
            <person name="Drula E."/>
            <person name="Henrissat B."/>
            <person name="Kohler A."/>
            <person name="Grigoriev I.V."/>
            <person name="Martin F.M."/>
            <person name="Hacquard S."/>
        </authorList>
    </citation>
    <scope>NUCLEOTIDE SEQUENCE</scope>
    <source>
        <strain evidence="1">MPI-CAGE-CH-0230</strain>
    </source>
</reference>
<gene>
    <name evidence="1" type="ORF">B0I36DRAFT_369479</name>
</gene>
<protein>
    <submittedName>
        <fullName evidence="1">Uncharacterized protein</fullName>
    </submittedName>
</protein>
<dbReference type="RefSeq" id="XP_046005498.1">
    <property type="nucleotide sequence ID" value="XM_046159778.1"/>
</dbReference>
<keyword evidence="2" id="KW-1185">Reference proteome</keyword>